<name>A0A066Z844_9ACTN</name>
<dbReference type="AlphaFoldDB" id="A0A066Z844"/>
<feature type="compositionally biased region" description="Basic residues" evidence="1">
    <location>
        <begin position="77"/>
        <end position="86"/>
    </location>
</feature>
<gene>
    <name evidence="2" type="ORF">KCH_17240</name>
</gene>
<feature type="region of interest" description="Disordered" evidence="1">
    <location>
        <begin position="1"/>
        <end position="123"/>
    </location>
</feature>
<evidence type="ECO:0000313" key="3">
    <source>
        <dbReference type="Proteomes" id="UP000027178"/>
    </source>
</evidence>
<accession>A0A066Z844</accession>
<evidence type="ECO:0000313" key="2">
    <source>
        <dbReference type="EMBL" id="KDN86496.1"/>
    </source>
</evidence>
<proteinExistence type="predicted"/>
<sequence>MQHRGGGDGAQPEADVGDRAQVRPARHPAVHRQHLGEQRTAHRRAAPVGGGQQAGQHGERRQVAHQHVPDRAQPLRHQQHHQHRLRPVPVGQPARRHARRQSDRPATVSTTPTCATPKPRMRVKNSTDRVIVRPLPTVLTRVITDSRRSTGSWGSSRANRLGAWLGDAASSAASSVAVMTRSDRVRNERGIDLARA</sequence>
<protein>
    <submittedName>
        <fullName evidence="2">Uncharacterized protein</fullName>
    </submittedName>
</protein>
<feature type="compositionally biased region" description="Basic residues" evidence="1">
    <location>
        <begin position="24"/>
        <end position="33"/>
    </location>
</feature>
<reference evidence="2 3" key="1">
    <citation type="submission" date="2014-05" db="EMBL/GenBank/DDBJ databases">
        <title>Draft Genome Sequence of Kitasatospora cheerisanensis KCTC 2395.</title>
        <authorList>
            <person name="Nam D.H."/>
        </authorList>
    </citation>
    <scope>NUCLEOTIDE SEQUENCE [LARGE SCALE GENOMIC DNA]</scope>
    <source>
        <strain evidence="2 3">KCTC 2395</strain>
    </source>
</reference>
<keyword evidence="3" id="KW-1185">Reference proteome</keyword>
<dbReference type="HOGENOM" id="CLU_1388615_0_0_11"/>
<evidence type="ECO:0000256" key="1">
    <source>
        <dbReference type="SAM" id="MobiDB-lite"/>
    </source>
</evidence>
<organism evidence="2 3">
    <name type="scientific">Kitasatospora cheerisanensis KCTC 2395</name>
    <dbReference type="NCBI Taxonomy" id="1348663"/>
    <lineage>
        <taxon>Bacteria</taxon>
        <taxon>Bacillati</taxon>
        <taxon>Actinomycetota</taxon>
        <taxon>Actinomycetes</taxon>
        <taxon>Kitasatosporales</taxon>
        <taxon>Streptomycetaceae</taxon>
        <taxon>Kitasatospora</taxon>
    </lineage>
</organism>
<dbReference type="Proteomes" id="UP000027178">
    <property type="component" value="Unassembled WGS sequence"/>
</dbReference>
<feature type="compositionally biased region" description="Basic and acidic residues" evidence="1">
    <location>
        <begin position="57"/>
        <end position="70"/>
    </location>
</feature>
<dbReference type="EMBL" id="JNBY01000069">
    <property type="protein sequence ID" value="KDN86496.1"/>
    <property type="molecule type" value="Genomic_DNA"/>
</dbReference>
<comment type="caution">
    <text evidence="2">The sequence shown here is derived from an EMBL/GenBank/DDBJ whole genome shotgun (WGS) entry which is preliminary data.</text>
</comment>